<gene>
    <name evidence="1" type="ORF">F4820DRAFT_273439</name>
</gene>
<protein>
    <submittedName>
        <fullName evidence="1">P-loop containing nucleoside triphosphate hydrolase protein</fullName>
    </submittedName>
</protein>
<name>A0ACB9Z3B8_9PEZI</name>
<evidence type="ECO:0000313" key="1">
    <source>
        <dbReference type="EMBL" id="KAI4866026.1"/>
    </source>
</evidence>
<organism evidence="1 2">
    <name type="scientific">Hypoxylon rubiginosum</name>
    <dbReference type="NCBI Taxonomy" id="110542"/>
    <lineage>
        <taxon>Eukaryota</taxon>
        <taxon>Fungi</taxon>
        <taxon>Dikarya</taxon>
        <taxon>Ascomycota</taxon>
        <taxon>Pezizomycotina</taxon>
        <taxon>Sordariomycetes</taxon>
        <taxon>Xylariomycetidae</taxon>
        <taxon>Xylariales</taxon>
        <taxon>Hypoxylaceae</taxon>
        <taxon>Hypoxylon</taxon>
    </lineage>
</organism>
<keyword evidence="2" id="KW-1185">Reference proteome</keyword>
<sequence length="943" mass="106771">MTTRSGRVIKHEPLGSPTESTRSSSTMPPPSPSPKKRKLPHDGYLGTPSMTTPSIAPTFTRSHAPSAETYQRRDDDQEPIFMEMRRRQDNIGTGRHSTPSSQNADASFVQQSFAHPTFTDIGLKQKACNDTLGDLQTLGVSHVAALPELVLVGDQSSGKSSLMSGLARVNLPRSAGVCTRCPLHIRLISSKLDRWSCTVSLQQDFDFQPFPDRKPRTSDVTRTNPFPPWTKRPHRDIKPFKTIFDPNEIEQVLRWAQIAILNHNRSFEQFVPDEGTFAKKYTLDVAARETDAQFSPNIVALEIKGPGLPDLSFYDLPGVFISPEKEEDGYVVKVVKNLTLEYIRREKAIIIWAFPMNVDSENSISLDIIRKSGAADRTIGVMTKADQLSNQNIPTWLAMFRGEKQRVGHGFFATARPPNQNLEAAALWEKLFFDREVVENTSWPIEYAEFANRCGVEVLLEYLSCELGAAFARSLPSIKDMVNTRLKQIEGELTSLPELPHNVEHEVKRSLIQFLQHMKTAMRGTEFSSNWNTLNRQFRACVFKMKPKCTVRDSDTQTIDISGADSEATTPTPRRPRPSDSTMRNVATPSRRPRQDAVTTPVKQEDATMGGMSRASSVMGAPGADLQNPFIAFFHLGRGAMDIKEIRSDIMRLKRPGMPQDLVPDEVRETLCLRAVEKWSSPLETYIKKTADLLEYTALVALEESLGGLRQRLIFRECHHHLGRFITQQVASQQGRLTEMYNTEAYQSFVMNDDVFRSCKAQEMEQLNRIRGIVRLKALTLVDWAYPTKLWEHMSEEERIKERKMLDTNLPKLPKDPYETEIEVAGYVRGYYIMAAARFVEGVAMNVNSTLLRTFRENELDTYMDNEFHIYGRADPSLYSKLMEEDENTAKRRVQLKAEKDKLVRAMHSIKELESSSTGPSVPSVTRPHVTIDSDNEMDEGVL</sequence>
<accession>A0ACB9Z3B8</accession>
<proteinExistence type="predicted"/>
<reference evidence="1 2" key="1">
    <citation type="journal article" date="2022" name="New Phytol.">
        <title>Ecological generalism drives hyperdiversity of secondary metabolite gene clusters in xylarialean endophytes.</title>
        <authorList>
            <person name="Franco M.E.E."/>
            <person name="Wisecaver J.H."/>
            <person name="Arnold A.E."/>
            <person name="Ju Y.M."/>
            <person name="Slot J.C."/>
            <person name="Ahrendt S."/>
            <person name="Moore L.P."/>
            <person name="Eastman K.E."/>
            <person name="Scott K."/>
            <person name="Konkel Z."/>
            <person name="Mondo S.J."/>
            <person name="Kuo A."/>
            <person name="Hayes R.D."/>
            <person name="Haridas S."/>
            <person name="Andreopoulos B."/>
            <person name="Riley R."/>
            <person name="LaButti K."/>
            <person name="Pangilinan J."/>
            <person name="Lipzen A."/>
            <person name="Amirebrahimi M."/>
            <person name="Yan J."/>
            <person name="Adam C."/>
            <person name="Keymanesh K."/>
            <person name="Ng V."/>
            <person name="Louie K."/>
            <person name="Northen T."/>
            <person name="Drula E."/>
            <person name="Henrissat B."/>
            <person name="Hsieh H.M."/>
            <person name="Youens-Clark K."/>
            <person name="Lutzoni F."/>
            <person name="Miadlikowska J."/>
            <person name="Eastwood D.C."/>
            <person name="Hamelin R.C."/>
            <person name="Grigoriev I.V."/>
            <person name="U'Ren J.M."/>
        </authorList>
    </citation>
    <scope>NUCLEOTIDE SEQUENCE [LARGE SCALE GENOMIC DNA]</scope>
    <source>
        <strain evidence="1 2">CBS 119005</strain>
    </source>
</reference>
<keyword evidence="1" id="KW-0378">Hydrolase</keyword>
<dbReference type="EMBL" id="MU393464">
    <property type="protein sequence ID" value="KAI4866026.1"/>
    <property type="molecule type" value="Genomic_DNA"/>
</dbReference>
<dbReference type="Proteomes" id="UP001497700">
    <property type="component" value="Unassembled WGS sequence"/>
</dbReference>
<evidence type="ECO:0000313" key="2">
    <source>
        <dbReference type="Proteomes" id="UP001497700"/>
    </source>
</evidence>
<comment type="caution">
    <text evidence="1">The sequence shown here is derived from an EMBL/GenBank/DDBJ whole genome shotgun (WGS) entry which is preliminary data.</text>
</comment>